<dbReference type="InterPro" id="IPR029052">
    <property type="entry name" value="Metallo-depent_PP-like"/>
</dbReference>
<dbReference type="InterPro" id="IPR050535">
    <property type="entry name" value="DNA_Repair-Maintenance_Comp"/>
</dbReference>
<organism evidence="5 6">
    <name type="scientific">Pacificibacter marinus</name>
    <dbReference type="NCBI Taxonomy" id="658057"/>
    <lineage>
        <taxon>Bacteria</taxon>
        <taxon>Pseudomonadati</taxon>
        <taxon>Pseudomonadota</taxon>
        <taxon>Alphaproteobacteria</taxon>
        <taxon>Rhodobacterales</taxon>
        <taxon>Roseobacteraceae</taxon>
        <taxon>Pacificibacter</taxon>
    </lineage>
</organism>
<name>A0A1Y5SFK0_9RHOB</name>
<sequence>MFKFIHSSDLHLGKPFGRFPEDVRVRLRQARADTLPRLAALAKDHDASHILLAGDTFDQTTPAPTVVRQALNVMRAADHVTWILMPGNHDHANATELWRQVEQDCPPNVALQLTPEPYALTPQATLLPAPPTERHPGRDLTDWFDTAETPSGTLRIGLAHGSVTDFDSSEEGASSIIAPDRARRARLNYLALGDWHGQLQIGPETWYSGAPECDGFKHAQPPCALLVEITAPNAPAKVTPLPTAALQWHRVQLELTDDLTGEDACIAAHLATLPALPERASTLFDLVVTGRAGPLDRVALEQSVAQIAPDFLWHRADLSGLGFVHDTADLDAIDRQGALRAAAEVLSHEAADESLSPDTRAAAQAALSHLFSFALEA</sequence>
<evidence type="ECO:0000259" key="4">
    <source>
        <dbReference type="Pfam" id="PF00149"/>
    </source>
</evidence>
<proteinExistence type="predicted"/>
<dbReference type="PANTHER" id="PTHR30337:SF0">
    <property type="entry name" value="NUCLEASE SBCCD SUBUNIT D"/>
    <property type="match status" value="1"/>
</dbReference>
<dbReference type="Gene3D" id="3.60.21.10">
    <property type="match status" value="1"/>
</dbReference>
<dbReference type="InterPro" id="IPR041796">
    <property type="entry name" value="Mre11_N"/>
</dbReference>
<dbReference type="RefSeq" id="WP_085848460.1">
    <property type="nucleotide sequence ID" value="NZ_FNZV01000003.1"/>
</dbReference>
<keyword evidence="1" id="KW-0540">Nuclease</keyword>
<dbReference type="InterPro" id="IPR004843">
    <property type="entry name" value="Calcineurin-like_PHP"/>
</dbReference>
<dbReference type="PIRSF" id="PIRSF033093">
    <property type="entry name" value="UCP_ML1119"/>
    <property type="match status" value="1"/>
</dbReference>
<keyword evidence="3" id="KW-0269">Exonuclease</keyword>
<dbReference type="AlphaFoldDB" id="A0A1Y5SFK0"/>
<dbReference type="Pfam" id="PF00149">
    <property type="entry name" value="Metallophos"/>
    <property type="match status" value="1"/>
</dbReference>
<dbReference type="PANTHER" id="PTHR30337">
    <property type="entry name" value="COMPONENT OF ATP-DEPENDENT DSDNA EXONUCLEASE"/>
    <property type="match status" value="1"/>
</dbReference>
<dbReference type="GO" id="GO:0004527">
    <property type="term" value="F:exonuclease activity"/>
    <property type="evidence" value="ECO:0007669"/>
    <property type="project" value="UniProtKB-KW"/>
</dbReference>
<reference evidence="5 6" key="1">
    <citation type="submission" date="2017-03" db="EMBL/GenBank/DDBJ databases">
        <authorList>
            <person name="Afonso C.L."/>
            <person name="Miller P.J."/>
            <person name="Scott M.A."/>
            <person name="Spackman E."/>
            <person name="Goraichik I."/>
            <person name="Dimitrov K.M."/>
            <person name="Suarez D.L."/>
            <person name="Swayne D.E."/>
        </authorList>
    </citation>
    <scope>NUCLEOTIDE SEQUENCE [LARGE SCALE GENOMIC DNA]</scope>
    <source>
        <strain evidence="5 6">CECT 7971</strain>
    </source>
</reference>
<dbReference type="CDD" id="cd00840">
    <property type="entry name" value="MPP_Mre11_N"/>
    <property type="match status" value="1"/>
</dbReference>
<dbReference type="InterPro" id="IPR014577">
    <property type="entry name" value="UCP033093_metalloPase"/>
</dbReference>
<evidence type="ECO:0000313" key="5">
    <source>
        <dbReference type="EMBL" id="SLN36525.1"/>
    </source>
</evidence>
<keyword evidence="6" id="KW-1185">Reference proteome</keyword>
<evidence type="ECO:0000256" key="3">
    <source>
        <dbReference type="ARBA" id="ARBA00022839"/>
    </source>
</evidence>
<evidence type="ECO:0000256" key="2">
    <source>
        <dbReference type="ARBA" id="ARBA00022801"/>
    </source>
</evidence>
<dbReference type="OrthoDB" id="9773856at2"/>
<dbReference type="STRING" id="658057.SAMN04488032_10314"/>
<keyword evidence="2" id="KW-0378">Hydrolase</keyword>
<evidence type="ECO:0000313" key="6">
    <source>
        <dbReference type="Proteomes" id="UP000193307"/>
    </source>
</evidence>
<accession>A0A1Y5SFK0</accession>
<evidence type="ECO:0000256" key="1">
    <source>
        <dbReference type="ARBA" id="ARBA00022722"/>
    </source>
</evidence>
<gene>
    <name evidence="5" type="primary">yhaO</name>
    <name evidence="5" type="ORF">PAM7971_01566</name>
</gene>
<feature type="domain" description="Calcineurin-like phosphoesterase" evidence="4">
    <location>
        <begin position="2"/>
        <end position="162"/>
    </location>
</feature>
<dbReference type="Proteomes" id="UP000193307">
    <property type="component" value="Unassembled WGS sequence"/>
</dbReference>
<dbReference type="EMBL" id="FWFW01000004">
    <property type="protein sequence ID" value="SLN36525.1"/>
    <property type="molecule type" value="Genomic_DNA"/>
</dbReference>
<protein>
    <submittedName>
        <fullName evidence="5">Putative metallophosphoesterase YhaO</fullName>
    </submittedName>
</protein>
<dbReference type="SUPFAM" id="SSF56300">
    <property type="entry name" value="Metallo-dependent phosphatases"/>
    <property type="match status" value="1"/>
</dbReference>